<keyword evidence="15" id="KW-0067">ATP-binding</keyword>
<reference evidence="19" key="2">
    <citation type="submission" date="2025-09" db="UniProtKB">
        <authorList>
            <consortium name="Ensembl"/>
        </authorList>
    </citation>
    <scope>IDENTIFICATION</scope>
</reference>
<name>A0A8C4QWY6_EPTBU</name>
<dbReference type="PIRSF" id="PIRSF005713">
    <property type="entry name" value="P2X_purinoceptor"/>
    <property type="match status" value="1"/>
</dbReference>
<keyword evidence="15" id="KW-0547">Nucleotide-binding</keyword>
<evidence type="ECO:0000256" key="18">
    <source>
        <dbReference type="RuleBase" id="RU000681"/>
    </source>
</evidence>
<feature type="disulfide bond" evidence="16">
    <location>
        <begin position="220"/>
        <end position="230"/>
    </location>
</feature>
<keyword evidence="12 18" id="KW-0407">Ion channel</keyword>
<dbReference type="PRINTS" id="PR01307">
    <property type="entry name" value="P2XRECEPTOR"/>
</dbReference>
<dbReference type="PRINTS" id="PR01309">
    <property type="entry name" value="P2X2RECEPTOR"/>
</dbReference>
<evidence type="ECO:0000256" key="8">
    <source>
        <dbReference type="ARBA" id="ARBA00023136"/>
    </source>
</evidence>
<evidence type="ECO:0000256" key="7">
    <source>
        <dbReference type="ARBA" id="ARBA00023065"/>
    </source>
</evidence>
<comment type="similarity">
    <text evidence="2 14 18">Belongs to the P2X receptor family.</text>
</comment>
<keyword evidence="18" id="KW-0675">Receptor</keyword>
<keyword evidence="3 14" id="KW-0813">Transport</keyword>
<evidence type="ECO:0000256" key="10">
    <source>
        <dbReference type="ARBA" id="ARBA00023180"/>
    </source>
</evidence>
<evidence type="ECO:0000256" key="16">
    <source>
        <dbReference type="PIRSR" id="PIRSR005713-2"/>
    </source>
</evidence>
<keyword evidence="4" id="KW-1003">Cell membrane</keyword>
<keyword evidence="6 18" id="KW-1133">Transmembrane helix</keyword>
<dbReference type="InterPro" id="IPR027309">
    <property type="entry name" value="P2X_extracellular_dom_sf"/>
</dbReference>
<evidence type="ECO:0000256" key="3">
    <source>
        <dbReference type="ARBA" id="ARBA00022448"/>
    </source>
</evidence>
<organism evidence="19 20">
    <name type="scientific">Eptatretus burgeri</name>
    <name type="common">Inshore hagfish</name>
    <dbReference type="NCBI Taxonomy" id="7764"/>
    <lineage>
        <taxon>Eukaryota</taxon>
        <taxon>Metazoa</taxon>
        <taxon>Chordata</taxon>
        <taxon>Craniata</taxon>
        <taxon>Vertebrata</taxon>
        <taxon>Cyclostomata</taxon>
        <taxon>Myxini</taxon>
        <taxon>Myxiniformes</taxon>
        <taxon>Myxinidae</taxon>
        <taxon>Eptatretinae</taxon>
        <taxon>Eptatretus</taxon>
    </lineage>
</organism>
<dbReference type="Gene3D" id="2.60.490.10">
    <property type="entry name" value="atp-gated p2x4 ion channel domain"/>
    <property type="match status" value="1"/>
</dbReference>
<feature type="glycosylation site" description="N-linked (GlcNAc...) asparagine" evidence="17">
    <location>
        <position position="187"/>
    </location>
</feature>
<keyword evidence="10" id="KW-0325">Glycoprotein</keyword>
<dbReference type="GeneTree" id="ENSGT01020000230351"/>
<dbReference type="OMA" id="DLDIEYC"/>
<dbReference type="GO" id="GO:0098794">
    <property type="term" value="C:postsynapse"/>
    <property type="evidence" value="ECO:0007669"/>
    <property type="project" value="GOC"/>
</dbReference>
<dbReference type="Gene3D" id="1.10.287.940">
    <property type="entry name" value="atp-gated p2x4 ion channel"/>
    <property type="match status" value="1"/>
</dbReference>
<feature type="binding site" evidence="15">
    <location>
        <position position="189"/>
    </location>
    <ligand>
        <name>ATP</name>
        <dbReference type="ChEBI" id="CHEBI:30616"/>
        <note>ligand shared between two neighboring subunits of the homotrimer</note>
    </ligand>
</feature>
<feature type="disulfide bond" evidence="16">
    <location>
        <begin position="264"/>
        <end position="273"/>
    </location>
</feature>
<comment type="catalytic activity">
    <reaction evidence="13">
        <text>Ca(2+)(in) = Ca(2+)(out)</text>
        <dbReference type="Rhea" id="RHEA:29671"/>
        <dbReference type="ChEBI" id="CHEBI:29108"/>
    </reaction>
</comment>
<evidence type="ECO:0000256" key="6">
    <source>
        <dbReference type="ARBA" id="ARBA00022989"/>
    </source>
</evidence>
<comment type="function">
    <text evidence="18">Receptor for ATP that acts as a ligand-gated ion channel.</text>
</comment>
<dbReference type="PANTHER" id="PTHR10125">
    <property type="entry name" value="P2X PURINOCEPTOR"/>
    <property type="match status" value="1"/>
</dbReference>
<dbReference type="AlphaFoldDB" id="A0A8C4QWY6"/>
<evidence type="ECO:0000256" key="1">
    <source>
        <dbReference type="ARBA" id="ARBA00004651"/>
    </source>
</evidence>
<dbReference type="GO" id="GO:0005524">
    <property type="term" value="F:ATP binding"/>
    <property type="evidence" value="ECO:0007669"/>
    <property type="project" value="UniProtKB-UniRule"/>
</dbReference>
<comment type="subunit">
    <text evidence="14">Homotrimer and heterotrimer; functional P2XRs are organized as homomeric and heteromeric trimers. Homotrimer. Forms heterotrimer with P2RX1. Forms heterotrimer with P2RX6. Forms heterotrimer with P2RX3.</text>
</comment>
<reference evidence="19" key="1">
    <citation type="submission" date="2025-08" db="UniProtKB">
        <authorList>
            <consortium name="Ensembl"/>
        </authorList>
    </citation>
    <scope>IDENTIFICATION</scope>
</reference>
<keyword evidence="11 14" id="KW-1071">Ligand-gated ion channel</keyword>
<feature type="disulfide bond" evidence="16">
    <location>
        <begin position="130"/>
        <end position="153"/>
    </location>
</feature>
<dbReference type="GO" id="GO:0001614">
    <property type="term" value="F:purinergic nucleotide receptor activity"/>
    <property type="evidence" value="ECO:0007669"/>
    <property type="project" value="UniProtKB-UniRule"/>
</dbReference>
<evidence type="ECO:0000313" key="19">
    <source>
        <dbReference type="Ensembl" id="ENSEBUP00000021583.1"/>
    </source>
</evidence>
<dbReference type="Ensembl" id="ENSEBUT00000022159.1">
    <property type="protein sequence ID" value="ENSEBUP00000021583.1"/>
    <property type="gene ID" value="ENSEBUG00000013325.1"/>
</dbReference>
<evidence type="ECO:0000256" key="12">
    <source>
        <dbReference type="ARBA" id="ARBA00023303"/>
    </source>
</evidence>
<evidence type="ECO:0000256" key="14">
    <source>
        <dbReference type="PIRNR" id="PIRNR005713"/>
    </source>
</evidence>
<comment type="function">
    <text evidence="14">ATP-gated nonselective transmembrane cation channel permeable to potassium, sodium and calcium. Activation by extracellular ATP induces a variety of cellular responses, such as excitatory postsynaptic responses in sensory neurons, neuromuscular junctions (NMJ) formation, hearing, perception of taste and peristalsis. In the inner ear, regulates sound transduction and auditory neurotransmission, outer hair cell electromotility, inner ear gap junctions, and K(+) recycling. Mediates synaptic transmission between neurons and from neurons to smooth muscle.</text>
</comment>
<dbReference type="InterPro" id="IPR001429">
    <property type="entry name" value="P2X_purnocptor"/>
</dbReference>
<evidence type="ECO:0000256" key="15">
    <source>
        <dbReference type="PIRSR" id="PIRSR005713-1"/>
    </source>
</evidence>
<evidence type="ECO:0000313" key="20">
    <source>
        <dbReference type="Proteomes" id="UP000694388"/>
    </source>
</evidence>
<keyword evidence="20" id="KW-1185">Reference proteome</keyword>
<evidence type="ECO:0000256" key="17">
    <source>
        <dbReference type="PIRSR" id="PIRSR005713-3"/>
    </source>
</evidence>
<keyword evidence="7 14" id="KW-0406">Ion transport</keyword>
<dbReference type="PANTHER" id="PTHR10125:SF31">
    <property type="entry name" value="P2X RECEPTOR E"/>
    <property type="match status" value="1"/>
</dbReference>
<feature type="transmembrane region" description="Helical" evidence="18">
    <location>
        <begin position="339"/>
        <end position="364"/>
    </location>
</feature>
<evidence type="ECO:0000256" key="5">
    <source>
        <dbReference type="ARBA" id="ARBA00022692"/>
    </source>
</evidence>
<feature type="disulfide bond" evidence="16">
    <location>
        <begin position="119"/>
        <end position="169"/>
    </location>
</feature>
<dbReference type="NCBIfam" id="TIGR00863">
    <property type="entry name" value="P2X"/>
    <property type="match status" value="1"/>
</dbReference>
<keyword evidence="9 16" id="KW-1015">Disulfide bond</keyword>
<feature type="transmembrane region" description="Helical" evidence="18">
    <location>
        <begin position="33"/>
        <end position="52"/>
    </location>
</feature>
<comment type="subcellular location">
    <subcellularLocation>
        <location evidence="1">Cell membrane</location>
        <topology evidence="1">Multi-pass membrane protein</topology>
    </subcellularLocation>
    <subcellularLocation>
        <location evidence="18">Membrane</location>
        <topology evidence="18">Multi-pass membrane protein</topology>
    </subcellularLocation>
</comment>
<feature type="disulfide bond" evidence="16">
    <location>
        <begin position="136"/>
        <end position="163"/>
    </location>
</feature>
<dbReference type="InterPro" id="IPR059116">
    <property type="entry name" value="P2X_receptor"/>
</dbReference>
<proteinExistence type="inferred from homology"/>
<evidence type="ECO:0000256" key="4">
    <source>
        <dbReference type="ARBA" id="ARBA00022475"/>
    </source>
</evidence>
<evidence type="ECO:0000256" key="9">
    <source>
        <dbReference type="ARBA" id="ARBA00023157"/>
    </source>
</evidence>
<dbReference type="FunFam" id="2.60.490.10:FF:000001">
    <property type="entry name" value="P2X purinoceptor"/>
    <property type="match status" value="1"/>
</dbReference>
<accession>A0A8C4QWY6</accession>
<keyword evidence="8 14" id="KW-0472">Membrane</keyword>
<feature type="binding site" evidence="15">
    <location>
        <begin position="71"/>
        <end position="73"/>
    </location>
    <ligand>
        <name>ATP</name>
        <dbReference type="ChEBI" id="CHEBI:30616"/>
        <note>ligand shared between two neighboring subunits of the homotrimer</note>
    </ligand>
</feature>
<evidence type="ECO:0000256" key="2">
    <source>
        <dbReference type="ARBA" id="ARBA00009848"/>
    </source>
</evidence>
<dbReference type="InterPro" id="IPR003045">
    <property type="entry name" value="P2X2_purnocptor"/>
</dbReference>
<dbReference type="GO" id="GO:0004931">
    <property type="term" value="F:extracellularly ATP-gated monoatomic cation channel activity"/>
    <property type="evidence" value="ECO:0007669"/>
    <property type="project" value="UniProtKB-UniRule"/>
</dbReference>
<dbReference type="GO" id="GO:0033198">
    <property type="term" value="P:response to ATP"/>
    <property type="evidence" value="ECO:0007669"/>
    <property type="project" value="InterPro"/>
</dbReference>
<evidence type="ECO:0000256" key="11">
    <source>
        <dbReference type="ARBA" id="ARBA00023286"/>
    </source>
</evidence>
<sequence length="418" mass="47366">MRFTRQGLGDCFWTCVAYETTKDVVIKNRTVGFISRLLQLLLITYFVGWVFLTEKAYQSFEKLTESSVISKVKGIDKTISDNGQFKIWDVAEYVTPPQGRDGFCIITNSKKTNQREGNCPELPKVPGAKCKTDKDCQQGDKRLQGNGVRTGRCINFDKKRKTCEVTSWCPLEDGPSRRRPMLPGAENFTILIKNSVRFARFNVHRSNMKDDVKKKYLHNCLHNPDTDNYCPIFRLGDVVLRAGQNFRKLASQGGKLAIHIQWACNLDHGTSACHPNYGFKLLDAVPPLSDLRSGYSFKYGEKNMMENGERTRNLFQLHSICIDIIVSGEAGKFDVVPTLISIASALTSIGMGSILCDFILLSCVKQKKTYQEHKFDTVVLTDDSKNGEQEMEMEKILQACDLLNHVNKQEYTEHITTI</sequence>
<evidence type="ECO:0000256" key="13">
    <source>
        <dbReference type="ARBA" id="ARBA00036634"/>
    </source>
</evidence>
<protein>
    <recommendedName>
        <fullName evidence="14 18">P2X purinoceptor</fullName>
    </recommendedName>
    <alternativeName>
        <fullName evidence="14">P2X purinoceptor 2</fullName>
    </alternativeName>
</protein>
<dbReference type="GO" id="GO:0005886">
    <property type="term" value="C:plasma membrane"/>
    <property type="evidence" value="ECO:0007669"/>
    <property type="project" value="UniProtKB-SubCell"/>
</dbReference>
<dbReference type="Pfam" id="PF00864">
    <property type="entry name" value="P2X_receptor"/>
    <property type="match status" value="1"/>
</dbReference>
<keyword evidence="5 18" id="KW-0812">Transmembrane</keyword>
<dbReference type="Proteomes" id="UP000694388">
    <property type="component" value="Unplaced"/>
</dbReference>
<dbReference type="GO" id="GO:0070588">
    <property type="term" value="P:calcium ion transmembrane transport"/>
    <property type="evidence" value="ECO:0007669"/>
    <property type="project" value="TreeGrafter"/>
</dbReference>